<protein>
    <submittedName>
        <fullName evidence="2">BQ5605_C006g04217 protein</fullName>
    </submittedName>
</protein>
<sequence>MPMPTAPSHSPTYSRPAAASAAPHVATAATGHSPITGGPRPVARLTVDERAYLDQNHGCYRCRTLNADHISRNCPRYLSPMGASATPSTPTSTAPAPRPGPRMVAAIRTFQETGDSTVFAGLSSDSEDDNDPSYAPHPFPPLPVSLAGAHGTLLASACKARLH</sequence>
<accession>A0A2X0P245</accession>
<feature type="region of interest" description="Disordered" evidence="1">
    <location>
        <begin position="80"/>
        <end position="101"/>
    </location>
</feature>
<keyword evidence="3" id="KW-1185">Reference proteome</keyword>
<dbReference type="EMBL" id="FQNC01000044">
    <property type="protein sequence ID" value="SGY57075.1"/>
    <property type="molecule type" value="Genomic_DNA"/>
</dbReference>
<feature type="compositionally biased region" description="Low complexity" evidence="1">
    <location>
        <begin position="80"/>
        <end position="95"/>
    </location>
</feature>
<dbReference type="Proteomes" id="UP000249464">
    <property type="component" value="Unassembled WGS sequence"/>
</dbReference>
<evidence type="ECO:0000256" key="1">
    <source>
        <dbReference type="SAM" id="MobiDB-lite"/>
    </source>
</evidence>
<proteinExistence type="predicted"/>
<evidence type="ECO:0000313" key="2">
    <source>
        <dbReference type="EMBL" id="SGY57075.1"/>
    </source>
</evidence>
<evidence type="ECO:0000313" key="3">
    <source>
        <dbReference type="Proteomes" id="UP000249464"/>
    </source>
</evidence>
<gene>
    <name evidence="2" type="primary">BQ5605_C006g04217</name>
    <name evidence="2" type="ORF">BQ5605_C006G04217</name>
</gene>
<reference evidence="2 3" key="1">
    <citation type="submission" date="2016-11" db="EMBL/GenBank/DDBJ databases">
        <authorList>
            <person name="Jaros S."/>
            <person name="Januszkiewicz K."/>
            <person name="Wedrychowicz H."/>
        </authorList>
    </citation>
    <scope>NUCLEOTIDE SEQUENCE [LARGE SCALE GENOMIC DNA]</scope>
</reference>
<feature type="region of interest" description="Disordered" evidence="1">
    <location>
        <begin position="1"/>
        <end position="41"/>
    </location>
</feature>
<name>A0A2X0P245_9BASI</name>
<feature type="compositionally biased region" description="Low complexity" evidence="1">
    <location>
        <begin position="10"/>
        <end position="30"/>
    </location>
</feature>
<dbReference type="AlphaFoldDB" id="A0A2X0P245"/>
<feature type="region of interest" description="Disordered" evidence="1">
    <location>
        <begin position="118"/>
        <end position="139"/>
    </location>
</feature>
<organism evidence="2 3">
    <name type="scientific">Microbotryum silenes-dioicae</name>
    <dbReference type="NCBI Taxonomy" id="796604"/>
    <lineage>
        <taxon>Eukaryota</taxon>
        <taxon>Fungi</taxon>
        <taxon>Dikarya</taxon>
        <taxon>Basidiomycota</taxon>
        <taxon>Pucciniomycotina</taxon>
        <taxon>Microbotryomycetes</taxon>
        <taxon>Microbotryales</taxon>
        <taxon>Microbotryaceae</taxon>
        <taxon>Microbotryum</taxon>
    </lineage>
</organism>